<accession>A0A364KQ80</accession>
<keyword evidence="3" id="KW-1185">Reference proteome</keyword>
<dbReference type="RefSeq" id="XP_040730233.1">
    <property type="nucleotide sequence ID" value="XM_040873796.1"/>
</dbReference>
<proteinExistence type="predicted"/>
<gene>
    <name evidence="2" type="ORF">BHQ10_001728</name>
</gene>
<dbReference type="Proteomes" id="UP000249363">
    <property type="component" value="Unassembled WGS sequence"/>
</dbReference>
<evidence type="ECO:0008006" key="4">
    <source>
        <dbReference type="Google" id="ProtNLM"/>
    </source>
</evidence>
<evidence type="ECO:0000313" key="3">
    <source>
        <dbReference type="Proteomes" id="UP000249363"/>
    </source>
</evidence>
<dbReference type="OrthoDB" id="4398414at2759"/>
<feature type="chain" id="PRO_5016924547" description="FAS1 domain-containing protein" evidence="1">
    <location>
        <begin position="21"/>
        <end position="144"/>
    </location>
</feature>
<dbReference type="EMBL" id="MIKG01000002">
    <property type="protein sequence ID" value="RAO65716.1"/>
    <property type="molecule type" value="Genomic_DNA"/>
</dbReference>
<organism evidence="2 3">
    <name type="scientific">Talaromyces amestolkiae</name>
    <dbReference type="NCBI Taxonomy" id="1196081"/>
    <lineage>
        <taxon>Eukaryota</taxon>
        <taxon>Fungi</taxon>
        <taxon>Dikarya</taxon>
        <taxon>Ascomycota</taxon>
        <taxon>Pezizomycotina</taxon>
        <taxon>Eurotiomycetes</taxon>
        <taxon>Eurotiomycetidae</taxon>
        <taxon>Eurotiales</taxon>
        <taxon>Trichocomaceae</taxon>
        <taxon>Talaromyces</taxon>
        <taxon>Talaromyces sect. Talaromyces</taxon>
    </lineage>
</organism>
<sequence>MRPFLAVILPVWSYVQLVTASSQNTTRYEPDELRSEVSHTFLACLRNTGVQYKVYVDNGATVVIPATKREIDFDGIDRKLLECIIQVNHLMHVVAESALYDQDEHGNAAAGHSVTHEWLSTQGANGLMEVMLNQPNNLYYELFL</sequence>
<reference evidence="2 3" key="1">
    <citation type="journal article" date="2017" name="Biotechnol. Biofuels">
        <title>Differential beta-glucosidase expression as a function of carbon source availability in Talaromyces amestolkiae: a genomic and proteomic approach.</title>
        <authorList>
            <person name="de Eugenio L.I."/>
            <person name="Mendez-Liter J.A."/>
            <person name="Nieto-Dominguez M."/>
            <person name="Alonso L."/>
            <person name="Gil-Munoz J."/>
            <person name="Barriuso J."/>
            <person name="Prieto A."/>
            <person name="Martinez M.J."/>
        </authorList>
    </citation>
    <scope>NUCLEOTIDE SEQUENCE [LARGE SCALE GENOMIC DNA]</scope>
    <source>
        <strain evidence="2 3">CIB</strain>
    </source>
</reference>
<name>A0A364KQ80_TALAM</name>
<keyword evidence="1" id="KW-0732">Signal</keyword>
<protein>
    <recommendedName>
        <fullName evidence="4">FAS1 domain-containing protein</fullName>
    </recommendedName>
</protein>
<comment type="caution">
    <text evidence="2">The sequence shown here is derived from an EMBL/GenBank/DDBJ whole genome shotgun (WGS) entry which is preliminary data.</text>
</comment>
<dbReference type="GeneID" id="63790945"/>
<evidence type="ECO:0000256" key="1">
    <source>
        <dbReference type="SAM" id="SignalP"/>
    </source>
</evidence>
<feature type="signal peptide" evidence="1">
    <location>
        <begin position="1"/>
        <end position="20"/>
    </location>
</feature>
<evidence type="ECO:0000313" key="2">
    <source>
        <dbReference type="EMBL" id="RAO65716.1"/>
    </source>
</evidence>
<dbReference type="AlphaFoldDB" id="A0A364KQ80"/>